<dbReference type="RefSeq" id="WP_132545735.1">
    <property type="nucleotide sequence ID" value="NZ_SLWW01000011.1"/>
</dbReference>
<dbReference type="CDD" id="cd00090">
    <property type="entry name" value="HTH_ARSR"/>
    <property type="match status" value="1"/>
</dbReference>
<proteinExistence type="predicted"/>
<keyword evidence="6" id="KW-1185">Reference proteome</keyword>
<dbReference type="InterPro" id="IPR036390">
    <property type="entry name" value="WH_DNA-bd_sf"/>
</dbReference>
<keyword evidence="3" id="KW-0804">Transcription</keyword>
<dbReference type="SUPFAM" id="SSF46785">
    <property type="entry name" value="Winged helix' DNA-binding domain"/>
    <property type="match status" value="1"/>
</dbReference>
<dbReference type="Gene3D" id="1.10.10.10">
    <property type="entry name" value="Winged helix-like DNA-binding domain superfamily/Winged helix DNA-binding domain"/>
    <property type="match status" value="1"/>
</dbReference>
<dbReference type="InterPro" id="IPR000485">
    <property type="entry name" value="AsnC-type_HTH_dom"/>
</dbReference>
<dbReference type="AlphaFoldDB" id="A0A4R2K9J6"/>
<dbReference type="Pfam" id="PF01037">
    <property type="entry name" value="AsnC_trans_reg"/>
    <property type="match status" value="1"/>
</dbReference>
<evidence type="ECO:0000259" key="4">
    <source>
        <dbReference type="PROSITE" id="PS50956"/>
    </source>
</evidence>
<dbReference type="PRINTS" id="PR00033">
    <property type="entry name" value="HTHASNC"/>
</dbReference>
<dbReference type="PROSITE" id="PS00519">
    <property type="entry name" value="HTH_ASNC_1"/>
    <property type="match status" value="1"/>
</dbReference>
<dbReference type="GO" id="GO:0005829">
    <property type="term" value="C:cytosol"/>
    <property type="evidence" value="ECO:0007669"/>
    <property type="project" value="TreeGrafter"/>
</dbReference>
<name>A0A4R2K9J6_9RHOB</name>
<comment type="caution">
    <text evidence="5">The sequence shown here is derived from an EMBL/GenBank/DDBJ whole genome shotgun (WGS) entry which is preliminary data.</text>
</comment>
<dbReference type="SUPFAM" id="SSF54909">
    <property type="entry name" value="Dimeric alpha+beta barrel"/>
    <property type="match status" value="1"/>
</dbReference>
<dbReference type="Gene3D" id="3.30.70.920">
    <property type="match status" value="1"/>
</dbReference>
<dbReference type="Pfam" id="PF13412">
    <property type="entry name" value="HTH_24"/>
    <property type="match status" value="1"/>
</dbReference>
<dbReference type="EMBL" id="SLWW01000011">
    <property type="protein sequence ID" value="TCO70091.1"/>
    <property type="molecule type" value="Genomic_DNA"/>
</dbReference>
<dbReference type="InterPro" id="IPR019887">
    <property type="entry name" value="Tscrpt_reg_AsnC/Lrp_C"/>
</dbReference>
<evidence type="ECO:0000256" key="3">
    <source>
        <dbReference type="ARBA" id="ARBA00023163"/>
    </source>
</evidence>
<accession>A0A4R2K9J6</accession>
<sequence>MSGPRKPRNADRKSSDASDFDDIDRHILEVLQRDAELAVNALADIVGLSPTPCWRRIKRLEEAGVIRGRVAVVDHARANVGMTVFIGITAPRHEAAWLNRFRDLIDDIPEIVEAYRLTGVTDYILKVVVPDISTYDLVYKKMIERLDFSQINSSISMEELKFTTAVPTKYL</sequence>
<gene>
    <name evidence="5" type="ORF">EV655_11133</name>
</gene>
<dbReference type="GO" id="GO:0043200">
    <property type="term" value="P:response to amino acid"/>
    <property type="evidence" value="ECO:0007669"/>
    <property type="project" value="TreeGrafter"/>
</dbReference>
<dbReference type="SMART" id="SM00344">
    <property type="entry name" value="HTH_ASNC"/>
    <property type="match status" value="1"/>
</dbReference>
<organism evidence="5 6">
    <name type="scientific">Rhodovulum euryhalinum</name>
    <dbReference type="NCBI Taxonomy" id="35805"/>
    <lineage>
        <taxon>Bacteria</taxon>
        <taxon>Pseudomonadati</taxon>
        <taxon>Pseudomonadota</taxon>
        <taxon>Alphaproteobacteria</taxon>
        <taxon>Rhodobacterales</taxon>
        <taxon>Paracoccaceae</taxon>
        <taxon>Rhodovulum</taxon>
    </lineage>
</organism>
<dbReference type="PROSITE" id="PS50956">
    <property type="entry name" value="HTH_ASNC_2"/>
    <property type="match status" value="1"/>
</dbReference>
<dbReference type="InterPro" id="IPR011008">
    <property type="entry name" value="Dimeric_a/b-barrel"/>
</dbReference>
<evidence type="ECO:0000256" key="2">
    <source>
        <dbReference type="ARBA" id="ARBA00023125"/>
    </source>
</evidence>
<reference evidence="5 6" key="1">
    <citation type="submission" date="2019-03" db="EMBL/GenBank/DDBJ databases">
        <title>Genomic Encyclopedia of Type Strains, Phase IV (KMG-IV): sequencing the most valuable type-strain genomes for metagenomic binning, comparative biology and taxonomic classification.</title>
        <authorList>
            <person name="Goeker M."/>
        </authorList>
    </citation>
    <scope>NUCLEOTIDE SEQUENCE [LARGE SCALE GENOMIC DNA]</scope>
    <source>
        <strain evidence="5 6">DSM 4868</strain>
    </source>
</reference>
<dbReference type="Proteomes" id="UP000295142">
    <property type="component" value="Unassembled WGS sequence"/>
</dbReference>
<dbReference type="GO" id="GO:0043565">
    <property type="term" value="F:sequence-specific DNA binding"/>
    <property type="evidence" value="ECO:0007669"/>
    <property type="project" value="InterPro"/>
</dbReference>
<keyword evidence="2" id="KW-0238">DNA-binding</keyword>
<dbReference type="InterPro" id="IPR036388">
    <property type="entry name" value="WH-like_DNA-bd_sf"/>
</dbReference>
<evidence type="ECO:0000313" key="5">
    <source>
        <dbReference type="EMBL" id="TCO70091.1"/>
    </source>
</evidence>
<dbReference type="InterPro" id="IPR011991">
    <property type="entry name" value="ArsR-like_HTH"/>
</dbReference>
<dbReference type="PANTHER" id="PTHR30154:SF17">
    <property type="entry name" value="DNA-BINDING TRANSCRIPTIONAL ACTIVATOR DECR"/>
    <property type="match status" value="1"/>
</dbReference>
<keyword evidence="1" id="KW-0805">Transcription regulation</keyword>
<dbReference type="InterPro" id="IPR019885">
    <property type="entry name" value="Tscrpt_reg_HTH_AsnC-type_CS"/>
</dbReference>
<dbReference type="PANTHER" id="PTHR30154">
    <property type="entry name" value="LEUCINE-RESPONSIVE REGULATORY PROTEIN"/>
    <property type="match status" value="1"/>
</dbReference>
<dbReference type="OrthoDB" id="7847328at2"/>
<evidence type="ECO:0000256" key="1">
    <source>
        <dbReference type="ARBA" id="ARBA00023015"/>
    </source>
</evidence>
<dbReference type="InterPro" id="IPR019888">
    <property type="entry name" value="Tscrpt_reg_AsnC-like"/>
</dbReference>
<evidence type="ECO:0000313" key="6">
    <source>
        <dbReference type="Proteomes" id="UP000295142"/>
    </source>
</evidence>
<dbReference type="GO" id="GO:0006355">
    <property type="term" value="P:regulation of DNA-templated transcription"/>
    <property type="evidence" value="ECO:0007669"/>
    <property type="project" value="UniProtKB-ARBA"/>
</dbReference>
<protein>
    <submittedName>
        <fullName evidence="5">Lrp/AsnC family transcriptional regulator</fullName>
    </submittedName>
</protein>
<feature type="domain" description="HTH asnC-type" evidence="4">
    <location>
        <begin position="20"/>
        <end position="89"/>
    </location>
</feature>